<dbReference type="AlphaFoldDB" id="A0A2K3JRL0"/>
<reference evidence="2 3" key="1">
    <citation type="journal article" date="2014" name="Am. J. Bot.">
        <title>Genome assembly and annotation for red clover (Trifolium pratense; Fabaceae).</title>
        <authorList>
            <person name="Istvanek J."/>
            <person name="Jaros M."/>
            <person name="Krenek A."/>
            <person name="Repkova J."/>
        </authorList>
    </citation>
    <scope>NUCLEOTIDE SEQUENCE [LARGE SCALE GENOMIC DNA]</scope>
    <source>
        <strain evidence="3">cv. Tatra</strain>
        <tissue evidence="2">Young leaves</tissue>
    </source>
</reference>
<gene>
    <name evidence="2" type="ORF">L195_g058323</name>
</gene>
<feature type="domain" description="MULE transposase" evidence="1">
    <location>
        <begin position="50"/>
        <end position="146"/>
    </location>
</feature>
<dbReference type="InterPro" id="IPR018289">
    <property type="entry name" value="MULE_transposase_dom"/>
</dbReference>
<feature type="non-terminal residue" evidence="2">
    <location>
        <position position="1"/>
    </location>
</feature>
<protein>
    <recommendedName>
        <fullName evidence="1">MULE transposase domain-containing protein</fullName>
    </recommendedName>
</protein>
<sequence length="173" mass="19562">GSTVIVTTTPFQGDEADLEHPERPLCPHFQRAYICFKGCKESFLIYRPIIGLDGAFLKGYYGGQILAAIGRDPNDQMLPIAIVVVEGETKETWKWFLELLTNDLGGTRACSLITFISDQQKGLLPTMDELLPGVAHRFCVRHLYNNFKKKFPGKKLKELMWKAANATYVNAWH</sequence>
<dbReference type="PANTHER" id="PTHR31973">
    <property type="entry name" value="POLYPROTEIN, PUTATIVE-RELATED"/>
    <property type="match status" value="1"/>
</dbReference>
<evidence type="ECO:0000313" key="2">
    <source>
        <dbReference type="EMBL" id="PNX56674.1"/>
    </source>
</evidence>
<reference evidence="2 3" key="2">
    <citation type="journal article" date="2017" name="Front. Plant Sci.">
        <title>Gene Classification and Mining of Molecular Markers Useful in Red Clover (Trifolium pratense) Breeding.</title>
        <authorList>
            <person name="Istvanek J."/>
            <person name="Dluhosova J."/>
            <person name="Dluhos P."/>
            <person name="Patkova L."/>
            <person name="Nedelnik J."/>
            <person name="Repkova J."/>
        </authorList>
    </citation>
    <scope>NUCLEOTIDE SEQUENCE [LARGE SCALE GENOMIC DNA]</scope>
    <source>
        <strain evidence="3">cv. Tatra</strain>
        <tissue evidence="2">Young leaves</tissue>
    </source>
</reference>
<evidence type="ECO:0000259" key="1">
    <source>
        <dbReference type="Pfam" id="PF10551"/>
    </source>
</evidence>
<accession>A0A2K3JRL0</accession>
<dbReference type="STRING" id="57577.A0A2K3JRL0"/>
<organism evidence="2 3">
    <name type="scientific">Trifolium pratense</name>
    <name type="common">Red clover</name>
    <dbReference type="NCBI Taxonomy" id="57577"/>
    <lineage>
        <taxon>Eukaryota</taxon>
        <taxon>Viridiplantae</taxon>
        <taxon>Streptophyta</taxon>
        <taxon>Embryophyta</taxon>
        <taxon>Tracheophyta</taxon>
        <taxon>Spermatophyta</taxon>
        <taxon>Magnoliopsida</taxon>
        <taxon>eudicotyledons</taxon>
        <taxon>Gunneridae</taxon>
        <taxon>Pentapetalae</taxon>
        <taxon>rosids</taxon>
        <taxon>fabids</taxon>
        <taxon>Fabales</taxon>
        <taxon>Fabaceae</taxon>
        <taxon>Papilionoideae</taxon>
        <taxon>50 kb inversion clade</taxon>
        <taxon>NPAAA clade</taxon>
        <taxon>Hologalegina</taxon>
        <taxon>IRL clade</taxon>
        <taxon>Trifolieae</taxon>
        <taxon>Trifolium</taxon>
    </lineage>
</organism>
<feature type="non-terminal residue" evidence="2">
    <location>
        <position position="173"/>
    </location>
</feature>
<dbReference type="Pfam" id="PF10551">
    <property type="entry name" value="MULE"/>
    <property type="match status" value="1"/>
</dbReference>
<name>A0A2K3JRL0_TRIPR</name>
<dbReference type="Proteomes" id="UP000236291">
    <property type="component" value="Unassembled WGS sequence"/>
</dbReference>
<proteinExistence type="predicted"/>
<evidence type="ECO:0000313" key="3">
    <source>
        <dbReference type="Proteomes" id="UP000236291"/>
    </source>
</evidence>
<comment type="caution">
    <text evidence="2">The sequence shown here is derived from an EMBL/GenBank/DDBJ whole genome shotgun (WGS) entry which is preliminary data.</text>
</comment>
<dbReference type="PANTHER" id="PTHR31973:SF187">
    <property type="entry name" value="MUTATOR TRANSPOSASE MUDRA PROTEIN"/>
    <property type="match status" value="1"/>
</dbReference>
<dbReference type="EMBL" id="ASHM01120491">
    <property type="protein sequence ID" value="PNX56674.1"/>
    <property type="molecule type" value="Genomic_DNA"/>
</dbReference>